<organism evidence="1 2">
    <name type="scientific">Ruminococcus callidus ATCC 27760</name>
    <dbReference type="NCBI Taxonomy" id="411473"/>
    <lineage>
        <taxon>Bacteria</taxon>
        <taxon>Bacillati</taxon>
        <taxon>Bacillota</taxon>
        <taxon>Clostridia</taxon>
        <taxon>Eubacteriales</taxon>
        <taxon>Oscillospiraceae</taxon>
        <taxon>Ruminococcus</taxon>
    </lineage>
</organism>
<reference evidence="1 2" key="1">
    <citation type="submission" date="2013-07" db="EMBL/GenBank/DDBJ databases">
        <authorList>
            <person name="Weinstock G."/>
            <person name="Sodergren E."/>
            <person name="Wylie T."/>
            <person name="Fulton L."/>
            <person name="Fulton R."/>
            <person name="Fronick C."/>
            <person name="O'Laughlin M."/>
            <person name="Godfrey J."/>
            <person name="Miner T."/>
            <person name="Herter B."/>
            <person name="Appelbaum E."/>
            <person name="Cordes M."/>
            <person name="Lek S."/>
            <person name="Wollam A."/>
            <person name="Pepin K.H."/>
            <person name="Palsikar V.B."/>
            <person name="Mitreva M."/>
            <person name="Wilson R.K."/>
        </authorList>
    </citation>
    <scope>NUCLEOTIDE SEQUENCE [LARGE SCALE GENOMIC DNA]</scope>
    <source>
        <strain evidence="1 2">ATCC 27760</strain>
    </source>
</reference>
<dbReference type="EMBL" id="AWVF01000096">
    <property type="protein sequence ID" value="ERJ96772.1"/>
    <property type="molecule type" value="Genomic_DNA"/>
</dbReference>
<protein>
    <recommendedName>
        <fullName evidence="3">DUF4288 domain-containing protein</fullName>
    </recommendedName>
</protein>
<dbReference type="AlphaFoldDB" id="U2KWV5"/>
<keyword evidence="2" id="KW-1185">Reference proteome</keyword>
<gene>
    <name evidence="1" type="ORF">RUMCAL_00854</name>
</gene>
<dbReference type="RefSeq" id="WP_021682316.1">
    <property type="nucleotide sequence ID" value="NZ_KI260408.1"/>
</dbReference>
<dbReference type="HOGENOM" id="CLU_2059708_0_0_9"/>
<evidence type="ECO:0008006" key="3">
    <source>
        <dbReference type="Google" id="ProtNLM"/>
    </source>
</evidence>
<dbReference type="Proteomes" id="UP000016662">
    <property type="component" value="Unassembled WGS sequence"/>
</dbReference>
<evidence type="ECO:0000313" key="1">
    <source>
        <dbReference type="EMBL" id="ERJ96772.1"/>
    </source>
</evidence>
<accession>U2KWV5</accession>
<evidence type="ECO:0000313" key="2">
    <source>
        <dbReference type="Proteomes" id="UP000016662"/>
    </source>
</evidence>
<proteinExistence type="predicted"/>
<sequence>MYHVKLLLKYTVKEQIFYEESILQVDAGSFDEAYQKAEIYVKQTMDNKRRNMYGDTVHCTVVDYLDCFQSDDVESDVQEVYSRIFQNHSEFSETKLVELLSDSCTREEMLPLRYFPDPK</sequence>
<dbReference type="Pfam" id="PF14119">
    <property type="entry name" value="DUF4288"/>
    <property type="match status" value="1"/>
</dbReference>
<dbReference type="PATRIC" id="fig|411473.3.peg.700"/>
<dbReference type="STRING" id="411473.RUMCAL_00854"/>
<name>U2KWV5_9FIRM</name>
<dbReference type="InterPro" id="IPR025630">
    <property type="entry name" value="DUF4288"/>
</dbReference>
<comment type="caution">
    <text evidence="1">The sequence shown here is derived from an EMBL/GenBank/DDBJ whole genome shotgun (WGS) entry which is preliminary data.</text>
</comment>